<reference evidence="2" key="1">
    <citation type="journal article" date="2014" name="Front. Microbiol.">
        <title>High frequency of phylogenetically diverse reductive dehalogenase-homologous genes in deep subseafloor sedimentary metagenomes.</title>
        <authorList>
            <person name="Kawai M."/>
            <person name="Futagami T."/>
            <person name="Toyoda A."/>
            <person name="Takaki Y."/>
            <person name="Nishi S."/>
            <person name="Hori S."/>
            <person name="Arai W."/>
            <person name="Tsubouchi T."/>
            <person name="Morono Y."/>
            <person name="Uchiyama I."/>
            <person name="Ito T."/>
            <person name="Fujiyama A."/>
            <person name="Inagaki F."/>
            <person name="Takami H."/>
        </authorList>
    </citation>
    <scope>NUCLEOTIDE SEQUENCE</scope>
    <source>
        <strain evidence="2">Expedition CK06-06</strain>
    </source>
</reference>
<proteinExistence type="predicted"/>
<dbReference type="InterPro" id="IPR035919">
    <property type="entry name" value="EAL_sf"/>
</dbReference>
<dbReference type="GO" id="GO:0071111">
    <property type="term" value="F:cyclic-guanylate-specific phosphodiesterase activity"/>
    <property type="evidence" value="ECO:0007669"/>
    <property type="project" value="InterPro"/>
</dbReference>
<dbReference type="PROSITE" id="PS50883">
    <property type="entry name" value="EAL"/>
    <property type="match status" value="1"/>
</dbReference>
<organism evidence="2">
    <name type="scientific">marine sediment metagenome</name>
    <dbReference type="NCBI Taxonomy" id="412755"/>
    <lineage>
        <taxon>unclassified sequences</taxon>
        <taxon>metagenomes</taxon>
        <taxon>ecological metagenomes</taxon>
    </lineage>
</organism>
<sequence>MSAADTACYSAKEEGPKHVHVYQPDDVEVVRRHREMAWIAKINRALEEERFELCYQTIVPVNSDDGTLDHSKFHYELLLRMRGEKGEIIKPKSFLPAAERYKTTPM</sequence>
<dbReference type="InterPro" id="IPR050706">
    <property type="entry name" value="Cyclic-di-GMP_PDE-like"/>
</dbReference>
<name>X0V4A3_9ZZZZ</name>
<feature type="domain" description="EAL" evidence="1">
    <location>
        <begin position="35"/>
        <end position="106"/>
    </location>
</feature>
<evidence type="ECO:0000259" key="1">
    <source>
        <dbReference type="PROSITE" id="PS50883"/>
    </source>
</evidence>
<comment type="caution">
    <text evidence="2">The sequence shown here is derived from an EMBL/GenBank/DDBJ whole genome shotgun (WGS) entry which is preliminary data.</text>
</comment>
<dbReference type="Gene3D" id="3.20.20.450">
    <property type="entry name" value="EAL domain"/>
    <property type="match status" value="1"/>
</dbReference>
<accession>X0V4A3</accession>
<protein>
    <recommendedName>
        <fullName evidence="1">EAL domain-containing protein</fullName>
    </recommendedName>
</protein>
<dbReference type="SUPFAM" id="SSF141868">
    <property type="entry name" value="EAL domain-like"/>
    <property type="match status" value="1"/>
</dbReference>
<evidence type="ECO:0000313" key="2">
    <source>
        <dbReference type="EMBL" id="GAG12974.1"/>
    </source>
</evidence>
<dbReference type="AlphaFoldDB" id="X0V4A3"/>
<dbReference type="PANTHER" id="PTHR33121:SF23">
    <property type="entry name" value="CYCLIC DI-GMP PHOSPHODIESTERASE PDEB"/>
    <property type="match status" value="1"/>
</dbReference>
<dbReference type="PANTHER" id="PTHR33121">
    <property type="entry name" value="CYCLIC DI-GMP PHOSPHODIESTERASE PDEF"/>
    <property type="match status" value="1"/>
</dbReference>
<dbReference type="InterPro" id="IPR001633">
    <property type="entry name" value="EAL_dom"/>
</dbReference>
<feature type="non-terminal residue" evidence="2">
    <location>
        <position position="106"/>
    </location>
</feature>
<dbReference type="EMBL" id="BARS01024925">
    <property type="protein sequence ID" value="GAG12974.1"/>
    <property type="molecule type" value="Genomic_DNA"/>
</dbReference>
<gene>
    <name evidence="2" type="ORF">S01H1_39489</name>
</gene>